<dbReference type="InterPro" id="IPR052163">
    <property type="entry name" value="DGC-Regulatory_Protein"/>
</dbReference>
<dbReference type="InterPro" id="IPR029787">
    <property type="entry name" value="Nucleotide_cyclase"/>
</dbReference>
<dbReference type="NCBIfam" id="TIGR00254">
    <property type="entry name" value="GGDEF"/>
    <property type="match status" value="1"/>
</dbReference>
<keyword evidence="1" id="KW-0472">Membrane</keyword>
<dbReference type="PANTHER" id="PTHR46663">
    <property type="entry name" value="DIGUANYLATE CYCLASE DGCT-RELATED"/>
    <property type="match status" value="1"/>
</dbReference>
<keyword evidence="4" id="KW-1185">Reference proteome</keyword>
<dbReference type="InterPro" id="IPR000160">
    <property type="entry name" value="GGDEF_dom"/>
</dbReference>
<evidence type="ECO:0000313" key="3">
    <source>
        <dbReference type="EMBL" id="GAA0257511.1"/>
    </source>
</evidence>
<feature type="transmembrane region" description="Helical" evidence="1">
    <location>
        <begin position="281"/>
        <end position="300"/>
    </location>
</feature>
<dbReference type="InterPro" id="IPR043128">
    <property type="entry name" value="Rev_trsase/Diguanyl_cyclase"/>
</dbReference>
<dbReference type="CDD" id="cd01949">
    <property type="entry name" value="GGDEF"/>
    <property type="match status" value="1"/>
</dbReference>
<protein>
    <recommendedName>
        <fullName evidence="2">GGDEF domain-containing protein</fullName>
    </recommendedName>
</protein>
<keyword evidence="1" id="KW-1133">Transmembrane helix</keyword>
<sequence length="508" mass="54168">MREGRVVRRSAFFRAACTDRGLLALVGGLLLASSWLIFGNTPEPHRTTLFWAVQAPGDLMFFLSALAVTRNVRDDRRAYRFWRLLTFAGGVFVTADVLRTAEGVVGLETTESGPVQLACLAIGQTAIFAALIGYPMLIGSGAARQRFLLDASIVLAGVGAMVWFLLADPRAANTTGGGVIGGLVIGVGVLAVGFFAVKLVLSGHSPVGLPAAATMIASAIVLVGQIVVLPIYAGPLDPGVALAAQLLPTALIAAGPRLELLRFRVDPEHFRLRTRRRPYSVLPYGVVGGVQLLLFGAFVIDDELTLRCWGMLIAMCLVTGLVVVRQLLSFGENSRLIGELDHANLQLRHQADHDVLTQLANRRLFTERLDASAGAGEDSVALLAIDLDGFKPINDRYGHHVGDAVLIAVAERIRRCVRPTDTAARLGGDEFAVLMPGATPESAGQLVARLERVLSEPIGIGELRLSIGASIGVTVGSAEDPETLLRAADAAMYAVKHHRAPKDLMQHQ</sequence>
<keyword evidence="1" id="KW-0812">Transmembrane</keyword>
<feature type="transmembrane region" description="Helical" evidence="1">
    <location>
        <begin position="50"/>
        <end position="69"/>
    </location>
</feature>
<reference evidence="4" key="1">
    <citation type="journal article" date="2019" name="Int. J. Syst. Evol. Microbiol.">
        <title>The Global Catalogue of Microorganisms (GCM) 10K type strain sequencing project: providing services to taxonomists for standard genome sequencing and annotation.</title>
        <authorList>
            <consortium name="The Broad Institute Genomics Platform"/>
            <consortium name="The Broad Institute Genome Sequencing Center for Infectious Disease"/>
            <person name="Wu L."/>
            <person name="Ma J."/>
        </authorList>
    </citation>
    <scope>NUCLEOTIDE SEQUENCE [LARGE SCALE GENOMIC DNA]</scope>
    <source>
        <strain evidence="4">JCM 10425</strain>
    </source>
</reference>
<name>A0ABP3ED74_9ACTN</name>
<feature type="transmembrane region" description="Helical" evidence="1">
    <location>
        <begin position="178"/>
        <end position="201"/>
    </location>
</feature>
<feature type="domain" description="GGDEF" evidence="2">
    <location>
        <begin position="378"/>
        <end position="508"/>
    </location>
</feature>
<comment type="caution">
    <text evidence="3">The sequence shown here is derived from an EMBL/GenBank/DDBJ whole genome shotgun (WGS) entry which is preliminary data.</text>
</comment>
<feature type="transmembrane region" description="Helical" evidence="1">
    <location>
        <begin position="147"/>
        <end position="166"/>
    </location>
</feature>
<dbReference type="Proteomes" id="UP001500967">
    <property type="component" value="Unassembled WGS sequence"/>
</dbReference>
<gene>
    <name evidence="3" type="ORF">GCM10009539_48600</name>
</gene>
<dbReference type="PROSITE" id="PS50887">
    <property type="entry name" value="GGDEF"/>
    <property type="match status" value="1"/>
</dbReference>
<feature type="transmembrane region" description="Helical" evidence="1">
    <location>
        <begin position="81"/>
        <end position="101"/>
    </location>
</feature>
<evidence type="ECO:0000313" key="4">
    <source>
        <dbReference type="Proteomes" id="UP001500967"/>
    </source>
</evidence>
<evidence type="ECO:0000256" key="1">
    <source>
        <dbReference type="SAM" id="Phobius"/>
    </source>
</evidence>
<feature type="transmembrane region" description="Helical" evidence="1">
    <location>
        <begin position="306"/>
        <end position="328"/>
    </location>
</feature>
<feature type="transmembrane region" description="Helical" evidence="1">
    <location>
        <begin position="21"/>
        <end position="38"/>
    </location>
</feature>
<organism evidence="3 4">
    <name type="scientific">Cryptosporangium japonicum</name>
    <dbReference type="NCBI Taxonomy" id="80872"/>
    <lineage>
        <taxon>Bacteria</taxon>
        <taxon>Bacillati</taxon>
        <taxon>Actinomycetota</taxon>
        <taxon>Actinomycetes</taxon>
        <taxon>Cryptosporangiales</taxon>
        <taxon>Cryptosporangiaceae</taxon>
        <taxon>Cryptosporangium</taxon>
    </lineage>
</organism>
<feature type="transmembrane region" description="Helical" evidence="1">
    <location>
        <begin position="239"/>
        <end position="260"/>
    </location>
</feature>
<proteinExistence type="predicted"/>
<dbReference type="SUPFAM" id="SSF55073">
    <property type="entry name" value="Nucleotide cyclase"/>
    <property type="match status" value="1"/>
</dbReference>
<dbReference type="Pfam" id="PF00990">
    <property type="entry name" value="GGDEF"/>
    <property type="match status" value="1"/>
</dbReference>
<dbReference type="PANTHER" id="PTHR46663:SF2">
    <property type="entry name" value="GGDEF DOMAIN-CONTAINING PROTEIN"/>
    <property type="match status" value="1"/>
</dbReference>
<dbReference type="SMART" id="SM00267">
    <property type="entry name" value="GGDEF"/>
    <property type="match status" value="1"/>
</dbReference>
<accession>A0ABP3ED74</accession>
<dbReference type="Gene3D" id="3.30.70.270">
    <property type="match status" value="1"/>
</dbReference>
<evidence type="ECO:0000259" key="2">
    <source>
        <dbReference type="PROSITE" id="PS50887"/>
    </source>
</evidence>
<dbReference type="EMBL" id="BAAAGX010000018">
    <property type="protein sequence ID" value="GAA0257511.1"/>
    <property type="molecule type" value="Genomic_DNA"/>
</dbReference>
<feature type="transmembrane region" description="Helical" evidence="1">
    <location>
        <begin position="113"/>
        <end position="135"/>
    </location>
</feature>
<feature type="transmembrane region" description="Helical" evidence="1">
    <location>
        <begin position="213"/>
        <end position="233"/>
    </location>
</feature>